<dbReference type="InterPro" id="IPR045117">
    <property type="entry name" value="ATXN2-like"/>
</dbReference>
<feature type="region of interest" description="Disordered" evidence="1">
    <location>
        <begin position="1"/>
        <end position="53"/>
    </location>
</feature>
<dbReference type="Pfam" id="PF06741">
    <property type="entry name" value="LsmAD"/>
    <property type="match status" value="1"/>
</dbReference>
<evidence type="ECO:0000313" key="3">
    <source>
        <dbReference type="EMBL" id="KAI5059890.1"/>
    </source>
</evidence>
<feature type="region of interest" description="Disordered" evidence="1">
    <location>
        <begin position="582"/>
        <end position="637"/>
    </location>
</feature>
<feature type="compositionally biased region" description="Polar residues" evidence="1">
    <location>
        <begin position="353"/>
        <end position="365"/>
    </location>
</feature>
<evidence type="ECO:0000256" key="1">
    <source>
        <dbReference type="SAM" id="MobiDB-lite"/>
    </source>
</evidence>
<dbReference type="InterPro" id="IPR009604">
    <property type="entry name" value="LsmAD_domain"/>
</dbReference>
<feature type="compositionally biased region" description="Low complexity" evidence="1">
    <location>
        <begin position="592"/>
        <end position="620"/>
    </location>
</feature>
<gene>
    <name evidence="3" type="ORF">GOP47_0024310</name>
</gene>
<dbReference type="AlphaFoldDB" id="A0A9D4Z3J1"/>
<dbReference type="OrthoDB" id="2275718at2759"/>
<feature type="compositionally biased region" description="Polar residues" evidence="1">
    <location>
        <begin position="44"/>
        <end position="53"/>
    </location>
</feature>
<dbReference type="PANTHER" id="PTHR12854:SF7">
    <property type="entry name" value="ATAXIN-2 HOMOLOG"/>
    <property type="match status" value="1"/>
</dbReference>
<feature type="region of interest" description="Disordered" evidence="1">
    <location>
        <begin position="808"/>
        <end position="833"/>
    </location>
</feature>
<feature type="compositionally biased region" description="Basic and acidic residues" evidence="1">
    <location>
        <begin position="19"/>
        <end position="38"/>
    </location>
</feature>
<proteinExistence type="predicted"/>
<name>A0A9D4Z3J1_ADICA</name>
<feature type="domain" description="LsmAD" evidence="2">
    <location>
        <begin position="259"/>
        <end position="328"/>
    </location>
</feature>
<dbReference type="GO" id="GO:0003729">
    <property type="term" value="F:mRNA binding"/>
    <property type="evidence" value="ECO:0007669"/>
    <property type="project" value="TreeGrafter"/>
</dbReference>
<feature type="compositionally biased region" description="Basic and acidic residues" evidence="1">
    <location>
        <begin position="370"/>
        <end position="385"/>
    </location>
</feature>
<dbReference type="GO" id="GO:0034063">
    <property type="term" value="P:stress granule assembly"/>
    <property type="evidence" value="ECO:0007669"/>
    <property type="project" value="TreeGrafter"/>
</dbReference>
<sequence length="915" mass="98286">MSLSQIQSRPSLANGVGRRQGDRDLGNRSENLKNEQQNHRPFRPSSSLTASTAVGQQHVNQTNCTFAGQSAIFKSSGDSKVEASAGGESRDGGQEPLNQHLLYLTACLIGQLVEVQVKNGSIYSGVFHTASAEKDYGVVLKIARLVRDGLSRGKSELMAKDSTKRPVKTLVIQAKDLVQINAKDVPVSGELLQNGRARENRAEIVTDSFLSQGRHGEVERELKPWTPDNDDFRDLGLDSTFQNTWNRNWDQFEINKTLFGVKSTFDEELYTTKLNRGPQLREREREAWRIAREIEAQSTKNLHVVEERTTDDFDVLDEESKFSSVLRSSDAEEIPENTSFNICNDETSNFSRQAATSSLGDTSPDNFGEAESRNFNKLDSTKSNDADSLSSSVDLITLSNDNFPVLSKGKLQNTAAGDSNKRVMKVGGLTSPAASIIVEDVTNIQALNLDPGCRQVTEDVYRDFNEFRQQENAKRGKKHREDQVNELKSFSESLKELTVKQQVTTIAGSNHKTAAVQTSPPFGLPASPSISTSLSTVIGRDASSLIASSRSLPSGSSEGLIRVLSNEVEPVTDFAQSEAPIKQSLAQHSSETASTSLISIPSTTTPSSPSSSSGVSTGADSFRRSTLNPNAKEFKLNPNAKAFTPSFTPLRPPSPVVQTPVYVPGVLPPIAPLPNMPVGVGVSSMMQSGGQSATKYTPYQPVAVAPSPGSNPYLPSPGTYTPGAGVTGTALSPALVGGQSAIKVPPQLQQSAVAAQAYGSQQPIRYTSQAQAVQPTSAYIHPSGHMYSQQMMFGQPGQVVYIQPYPQAASIPHPQPGQPSSQQPQPKHRSTGVQGVQLCVAPPFIAGQQHFLPQVQVPQLSNPLQSTPGVLVPTTMSAIQPPQGVIGGLVTPTQANAGASVVRVGGKFVGMNYQQ</sequence>
<keyword evidence="4" id="KW-1185">Reference proteome</keyword>
<dbReference type="EMBL" id="JABFUD020000024">
    <property type="protein sequence ID" value="KAI5059890.1"/>
    <property type="molecule type" value="Genomic_DNA"/>
</dbReference>
<organism evidence="3 4">
    <name type="scientific">Adiantum capillus-veneris</name>
    <name type="common">Maidenhair fern</name>
    <dbReference type="NCBI Taxonomy" id="13818"/>
    <lineage>
        <taxon>Eukaryota</taxon>
        <taxon>Viridiplantae</taxon>
        <taxon>Streptophyta</taxon>
        <taxon>Embryophyta</taxon>
        <taxon>Tracheophyta</taxon>
        <taxon>Polypodiopsida</taxon>
        <taxon>Polypodiidae</taxon>
        <taxon>Polypodiales</taxon>
        <taxon>Pteridineae</taxon>
        <taxon>Pteridaceae</taxon>
        <taxon>Vittarioideae</taxon>
        <taxon>Adiantum</taxon>
    </lineage>
</organism>
<feature type="region of interest" description="Disordered" evidence="1">
    <location>
        <begin position="353"/>
        <end position="388"/>
    </location>
</feature>
<dbReference type="Pfam" id="PF14438">
    <property type="entry name" value="SM-ATX"/>
    <property type="match status" value="1"/>
</dbReference>
<dbReference type="Proteomes" id="UP000886520">
    <property type="component" value="Chromosome 24"/>
</dbReference>
<dbReference type="SMART" id="SM01272">
    <property type="entry name" value="LsmAD"/>
    <property type="match status" value="1"/>
</dbReference>
<comment type="caution">
    <text evidence="3">The sequence shown here is derived from an EMBL/GenBank/DDBJ whole genome shotgun (WGS) entry which is preliminary data.</text>
</comment>
<accession>A0A9D4Z3J1</accession>
<protein>
    <recommendedName>
        <fullName evidence="2">LsmAD domain-containing protein</fullName>
    </recommendedName>
</protein>
<evidence type="ECO:0000313" key="4">
    <source>
        <dbReference type="Proteomes" id="UP000886520"/>
    </source>
</evidence>
<dbReference type="InterPro" id="IPR025852">
    <property type="entry name" value="SM_dom_ATX"/>
</dbReference>
<dbReference type="PANTHER" id="PTHR12854">
    <property type="entry name" value="ATAXIN 2-RELATED"/>
    <property type="match status" value="1"/>
</dbReference>
<evidence type="ECO:0000259" key="2">
    <source>
        <dbReference type="SMART" id="SM01272"/>
    </source>
</evidence>
<feature type="compositionally biased region" description="Polar residues" evidence="1">
    <location>
        <begin position="1"/>
        <end position="11"/>
    </location>
</feature>
<dbReference type="GO" id="GO:0010494">
    <property type="term" value="C:cytoplasmic stress granule"/>
    <property type="evidence" value="ECO:0007669"/>
    <property type="project" value="TreeGrafter"/>
</dbReference>
<reference evidence="3" key="1">
    <citation type="submission" date="2021-01" db="EMBL/GenBank/DDBJ databases">
        <title>Adiantum capillus-veneris genome.</title>
        <authorList>
            <person name="Fang Y."/>
            <person name="Liao Q."/>
        </authorList>
    </citation>
    <scope>NUCLEOTIDE SEQUENCE</scope>
    <source>
        <strain evidence="3">H3</strain>
        <tissue evidence="3">Leaf</tissue>
    </source>
</reference>